<dbReference type="Gene3D" id="3.40.50.620">
    <property type="entry name" value="HUPs"/>
    <property type="match status" value="1"/>
</dbReference>
<comment type="pathway">
    <text evidence="2 10">Cofactor biosynthesis; NAD(+) biosynthesis; deamido-NAD(+) from nicotinate D-ribonucleotide: step 1/1.</text>
</comment>
<dbReference type="STRING" id="570947.SAMN05421687_10158"/>
<feature type="domain" description="Cytidyltransferase-like" evidence="11">
    <location>
        <begin position="6"/>
        <end position="161"/>
    </location>
</feature>
<dbReference type="GO" id="GO:0005524">
    <property type="term" value="F:ATP binding"/>
    <property type="evidence" value="ECO:0007669"/>
    <property type="project" value="UniProtKB-KW"/>
</dbReference>
<keyword evidence="7 10" id="KW-0067">ATP-binding</keyword>
<accession>A0A1N7IID9</accession>
<dbReference type="OrthoDB" id="5295945at2"/>
<evidence type="ECO:0000256" key="8">
    <source>
        <dbReference type="ARBA" id="ARBA00023027"/>
    </source>
</evidence>
<evidence type="ECO:0000256" key="5">
    <source>
        <dbReference type="ARBA" id="ARBA00022695"/>
    </source>
</evidence>
<dbReference type="Pfam" id="PF01467">
    <property type="entry name" value="CTP_transf_like"/>
    <property type="match status" value="1"/>
</dbReference>
<name>A0A1N7IID9_9BACI</name>
<dbReference type="PANTHER" id="PTHR39321">
    <property type="entry name" value="NICOTINATE-NUCLEOTIDE ADENYLYLTRANSFERASE-RELATED"/>
    <property type="match status" value="1"/>
</dbReference>
<keyword evidence="8 10" id="KW-0520">NAD</keyword>
<dbReference type="InterPro" id="IPR014729">
    <property type="entry name" value="Rossmann-like_a/b/a_fold"/>
</dbReference>
<evidence type="ECO:0000256" key="4">
    <source>
        <dbReference type="ARBA" id="ARBA00022679"/>
    </source>
</evidence>
<evidence type="ECO:0000256" key="2">
    <source>
        <dbReference type="ARBA" id="ARBA00005019"/>
    </source>
</evidence>
<dbReference type="InterPro" id="IPR004821">
    <property type="entry name" value="Cyt_trans-like"/>
</dbReference>
<evidence type="ECO:0000256" key="7">
    <source>
        <dbReference type="ARBA" id="ARBA00022840"/>
    </source>
</evidence>
<dbReference type="RefSeq" id="WP_076556343.1">
    <property type="nucleotide sequence ID" value="NZ_FTOC01000001.1"/>
</dbReference>
<keyword evidence="3 10" id="KW-0662">Pyridine nucleotide biosynthesis</keyword>
<proteinExistence type="inferred from homology"/>
<keyword evidence="13" id="KW-1185">Reference proteome</keyword>
<keyword evidence="6 10" id="KW-0547">Nucleotide-binding</keyword>
<dbReference type="AlphaFoldDB" id="A0A1N7IID9"/>
<dbReference type="SUPFAM" id="SSF52374">
    <property type="entry name" value="Nucleotidylyl transferase"/>
    <property type="match status" value="1"/>
</dbReference>
<dbReference type="UniPathway" id="UPA00253">
    <property type="reaction ID" value="UER00332"/>
</dbReference>
<evidence type="ECO:0000256" key="10">
    <source>
        <dbReference type="HAMAP-Rule" id="MF_00244"/>
    </source>
</evidence>
<dbReference type="InterPro" id="IPR005248">
    <property type="entry name" value="NadD/NMNAT"/>
</dbReference>
<dbReference type="CDD" id="cd02165">
    <property type="entry name" value="NMNAT"/>
    <property type="match status" value="1"/>
</dbReference>
<gene>
    <name evidence="10" type="primary">nadD</name>
    <name evidence="12" type="ORF">SAMN05421687_10158</name>
</gene>
<dbReference type="NCBIfam" id="TIGR00125">
    <property type="entry name" value="cyt_tran_rel"/>
    <property type="match status" value="1"/>
</dbReference>
<evidence type="ECO:0000313" key="12">
    <source>
        <dbReference type="EMBL" id="SIS36766.1"/>
    </source>
</evidence>
<dbReference type="GO" id="GO:0009435">
    <property type="term" value="P:NAD+ biosynthetic process"/>
    <property type="evidence" value="ECO:0007669"/>
    <property type="project" value="UniProtKB-UniRule"/>
</dbReference>
<dbReference type="NCBIfam" id="NF000841">
    <property type="entry name" value="PRK00071.1-4"/>
    <property type="match status" value="1"/>
</dbReference>
<evidence type="ECO:0000256" key="3">
    <source>
        <dbReference type="ARBA" id="ARBA00022642"/>
    </source>
</evidence>
<evidence type="ECO:0000256" key="6">
    <source>
        <dbReference type="ARBA" id="ARBA00022741"/>
    </source>
</evidence>
<dbReference type="PANTHER" id="PTHR39321:SF3">
    <property type="entry name" value="PHOSPHOPANTETHEINE ADENYLYLTRANSFERASE"/>
    <property type="match status" value="1"/>
</dbReference>
<protein>
    <recommendedName>
        <fullName evidence="10">Probable nicotinate-nucleotide adenylyltransferase</fullName>
        <ecNumber evidence="10">2.7.7.18</ecNumber>
    </recommendedName>
    <alternativeName>
        <fullName evidence="10">Deamido-NAD(+) diphosphorylase</fullName>
    </alternativeName>
    <alternativeName>
        <fullName evidence="10">Deamido-NAD(+) pyrophosphorylase</fullName>
    </alternativeName>
    <alternativeName>
        <fullName evidence="10">Nicotinate mononucleotide adenylyltransferase</fullName>
        <shortName evidence="10">NaMN adenylyltransferase</shortName>
    </alternativeName>
</protein>
<evidence type="ECO:0000256" key="9">
    <source>
        <dbReference type="ARBA" id="ARBA00048721"/>
    </source>
</evidence>
<dbReference type="Proteomes" id="UP000187608">
    <property type="component" value="Unassembled WGS sequence"/>
</dbReference>
<sequence>MKRVGLFGGTFDPLHIGHMIVAESVREAEGLDEVWFIPSHIPPHKEKASTGSSDRYHMVKDSIETNDNFKVTDVELEGEERSFTLTTVRELKKQYPETQFSFIIGGDMVESLHTWYKIEELIKEVSFIGVSRPGYSFDAPYELSKVEVPLLEISSSEVRKRLKRNKTVRYMVPEPVYSYIKRKGLYGYK</sequence>
<reference evidence="13" key="1">
    <citation type="submission" date="2017-01" db="EMBL/GenBank/DDBJ databases">
        <authorList>
            <person name="Varghese N."/>
            <person name="Submissions S."/>
        </authorList>
    </citation>
    <scope>NUCLEOTIDE SEQUENCE [LARGE SCALE GENOMIC DNA]</scope>
    <source>
        <strain evidence="13">DSM 23127</strain>
    </source>
</reference>
<evidence type="ECO:0000256" key="1">
    <source>
        <dbReference type="ARBA" id="ARBA00002324"/>
    </source>
</evidence>
<evidence type="ECO:0000313" key="13">
    <source>
        <dbReference type="Proteomes" id="UP000187608"/>
    </source>
</evidence>
<keyword evidence="5 10" id="KW-0548">Nucleotidyltransferase</keyword>
<evidence type="ECO:0000259" key="11">
    <source>
        <dbReference type="Pfam" id="PF01467"/>
    </source>
</evidence>
<dbReference type="EC" id="2.7.7.18" evidence="10"/>
<dbReference type="GO" id="GO:0004515">
    <property type="term" value="F:nicotinate-nucleotide adenylyltransferase activity"/>
    <property type="evidence" value="ECO:0007669"/>
    <property type="project" value="UniProtKB-UniRule"/>
</dbReference>
<comment type="catalytic activity">
    <reaction evidence="9 10">
        <text>nicotinate beta-D-ribonucleotide + ATP + H(+) = deamido-NAD(+) + diphosphate</text>
        <dbReference type="Rhea" id="RHEA:22860"/>
        <dbReference type="ChEBI" id="CHEBI:15378"/>
        <dbReference type="ChEBI" id="CHEBI:30616"/>
        <dbReference type="ChEBI" id="CHEBI:33019"/>
        <dbReference type="ChEBI" id="CHEBI:57502"/>
        <dbReference type="ChEBI" id="CHEBI:58437"/>
        <dbReference type="EC" id="2.7.7.18"/>
    </reaction>
</comment>
<organism evidence="12 13">
    <name type="scientific">Salimicrobium flavidum</name>
    <dbReference type="NCBI Taxonomy" id="570947"/>
    <lineage>
        <taxon>Bacteria</taxon>
        <taxon>Bacillati</taxon>
        <taxon>Bacillota</taxon>
        <taxon>Bacilli</taxon>
        <taxon>Bacillales</taxon>
        <taxon>Bacillaceae</taxon>
        <taxon>Salimicrobium</taxon>
    </lineage>
</organism>
<dbReference type="NCBIfam" id="TIGR00482">
    <property type="entry name" value="nicotinate (nicotinamide) nucleotide adenylyltransferase"/>
    <property type="match status" value="1"/>
</dbReference>
<keyword evidence="4 10" id="KW-0808">Transferase</keyword>
<dbReference type="HAMAP" id="MF_00244">
    <property type="entry name" value="NaMN_adenylyltr"/>
    <property type="match status" value="1"/>
</dbReference>
<comment type="similarity">
    <text evidence="10">Belongs to the NadD family.</text>
</comment>
<dbReference type="EMBL" id="FTOC01000001">
    <property type="protein sequence ID" value="SIS36766.1"/>
    <property type="molecule type" value="Genomic_DNA"/>
</dbReference>
<comment type="function">
    <text evidence="1 10">Catalyzes the reversible adenylation of nicotinate mononucleotide (NaMN) to nicotinic acid adenine dinucleotide (NaAD).</text>
</comment>
<dbReference type="NCBIfam" id="NF000840">
    <property type="entry name" value="PRK00071.1-3"/>
    <property type="match status" value="1"/>
</dbReference>